<accession>A0ABN2FB39</accession>
<protein>
    <submittedName>
        <fullName evidence="1">Uncharacterized protein</fullName>
    </submittedName>
</protein>
<evidence type="ECO:0000313" key="1">
    <source>
        <dbReference type="EMBL" id="GAA1638487.1"/>
    </source>
</evidence>
<dbReference type="EMBL" id="BAAANE010000004">
    <property type="protein sequence ID" value="GAA1638487.1"/>
    <property type="molecule type" value="Genomic_DNA"/>
</dbReference>
<gene>
    <name evidence="1" type="ORF">GCM10009744_29900</name>
</gene>
<comment type="caution">
    <text evidence="1">The sequence shown here is derived from an EMBL/GenBank/DDBJ whole genome shotgun (WGS) entry which is preliminary data.</text>
</comment>
<keyword evidence="2" id="KW-1185">Reference proteome</keyword>
<sequence>MDAEDELTPEQAGRMAATAVASDLEYWARTASVDGRVGLNDLTRALDVVREASIPRS</sequence>
<evidence type="ECO:0000313" key="2">
    <source>
        <dbReference type="Proteomes" id="UP001501319"/>
    </source>
</evidence>
<proteinExistence type="predicted"/>
<dbReference type="RefSeq" id="WP_344111913.1">
    <property type="nucleotide sequence ID" value="NZ_BAAANE010000004.1"/>
</dbReference>
<name>A0ABN2FB39_9ACTN</name>
<reference evidence="1 2" key="1">
    <citation type="journal article" date="2019" name="Int. J. Syst. Evol. Microbiol.">
        <title>The Global Catalogue of Microorganisms (GCM) 10K type strain sequencing project: providing services to taxonomists for standard genome sequencing and annotation.</title>
        <authorList>
            <consortium name="The Broad Institute Genomics Platform"/>
            <consortium name="The Broad Institute Genome Sequencing Center for Infectious Disease"/>
            <person name="Wu L."/>
            <person name="Ma J."/>
        </authorList>
    </citation>
    <scope>NUCLEOTIDE SEQUENCE [LARGE SCALE GENOMIC DNA]</scope>
    <source>
        <strain evidence="1 2">JCM 14306</strain>
    </source>
</reference>
<organism evidence="1 2">
    <name type="scientific">Kribbella alba</name>
    <dbReference type="NCBI Taxonomy" id="190197"/>
    <lineage>
        <taxon>Bacteria</taxon>
        <taxon>Bacillati</taxon>
        <taxon>Actinomycetota</taxon>
        <taxon>Actinomycetes</taxon>
        <taxon>Propionibacteriales</taxon>
        <taxon>Kribbellaceae</taxon>
        <taxon>Kribbella</taxon>
    </lineage>
</organism>
<dbReference type="Proteomes" id="UP001501319">
    <property type="component" value="Unassembled WGS sequence"/>
</dbReference>